<evidence type="ECO:0000256" key="2">
    <source>
        <dbReference type="ARBA" id="ARBA00022466"/>
    </source>
</evidence>
<evidence type="ECO:0000256" key="7">
    <source>
        <dbReference type="ARBA" id="ARBA00023125"/>
    </source>
</evidence>
<gene>
    <name evidence="13" type="primary">merR</name>
    <name evidence="13" type="ORF">DX130_07840</name>
</gene>
<dbReference type="AlphaFoldDB" id="A0A371PMC2"/>
<dbReference type="InterPro" id="IPR011794">
    <property type="entry name" value="MerR"/>
</dbReference>
<evidence type="ECO:0000256" key="6">
    <source>
        <dbReference type="ARBA" id="ARBA00023015"/>
    </source>
</evidence>
<dbReference type="PRINTS" id="PR00040">
    <property type="entry name" value="HTHMERR"/>
</dbReference>
<dbReference type="GO" id="GO:0003677">
    <property type="term" value="F:DNA binding"/>
    <property type="evidence" value="ECO:0007669"/>
    <property type="project" value="UniProtKB-KW"/>
</dbReference>
<evidence type="ECO:0000256" key="3">
    <source>
        <dbReference type="ARBA" id="ARBA00022491"/>
    </source>
</evidence>
<dbReference type="PANTHER" id="PTHR30204:SF69">
    <property type="entry name" value="MERR-FAMILY TRANSCRIPTIONAL REGULATOR"/>
    <property type="match status" value="1"/>
</dbReference>
<dbReference type="NCBIfam" id="TIGR02051">
    <property type="entry name" value="MerR"/>
    <property type="match status" value="1"/>
</dbReference>
<organism evidence="13 14">
    <name type="scientific">Paenibacillus paeoniae</name>
    <dbReference type="NCBI Taxonomy" id="2292705"/>
    <lineage>
        <taxon>Bacteria</taxon>
        <taxon>Bacillati</taxon>
        <taxon>Bacillota</taxon>
        <taxon>Bacilli</taxon>
        <taxon>Bacillales</taxon>
        <taxon>Paenibacillaceae</taxon>
        <taxon>Paenibacillus</taxon>
    </lineage>
</organism>
<keyword evidence="4" id="KW-0479">Metal-binding</keyword>
<dbReference type="GO" id="GO:0045340">
    <property type="term" value="F:mercury ion binding"/>
    <property type="evidence" value="ECO:0007669"/>
    <property type="project" value="InterPro"/>
</dbReference>
<dbReference type="PROSITE" id="PS00552">
    <property type="entry name" value="HTH_MERR_1"/>
    <property type="match status" value="1"/>
</dbReference>
<comment type="caution">
    <text evidence="13">The sequence shown here is derived from an EMBL/GenBank/DDBJ whole genome shotgun (WGS) entry which is preliminary data.</text>
</comment>
<keyword evidence="11" id="KW-0175">Coiled coil</keyword>
<evidence type="ECO:0000313" key="13">
    <source>
        <dbReference type="EMBL" id="REK76917.1"/>
    </source>
</evidence>
<sequence>MQFRIGELAEKCNVNKETIRYYERIGLLAAPSRTDSGYRIYSEQTADRISFIKRMQELGFALNEIDKLLGVVDRDEVKCRDIYDFAVRKIEDIQRKIEELQRIEQMLVDLKERCPENKDIYECPIVKTVMN</sequence>
<keyword evidence="6" id="KW-0805">Transcription regulation</keyword>
<dbReference type="RefSeq" id="WP_116044161.1">
    <property type="nucleotide sequence ID" value="NZ_QUBQ01000001.1"/>
</dbReference>
<evidence type="ECO:0000259" key="12">
    <source>
        <dbReference type="PROSITE" id="PS50937"/>
    </source>
</evidence>
<evidence type="ECO:0000256" key="1">
    <source>
        <dbReference type="ARBA" id="ARBA00017146"/>
    </source>
</evidence>
<dbReference type="GO" id="GO:0003700">
    <property type="term" value="F:DNA-binding transcription factor activity"/>
    <property type="evidence" value="ECO:0007669"/>
    <property type="project" value="InterPro"/>
</dbReference>
<dbReference type="Pfam" id="PF13411">
    <property type="entry name" value="MerR_1"/>
    <property type="match status" value="1"/>
</dbReference>
<keyword evidence="7" id="KW-0238">DNA-binding</keyword>
<evidence type="ECO:0000313" key="14">
    <source>
        <dbReference type="Proteomes" id="UP000261905"/>
    </source>
</evidence>
<evidence type="ECO:0000256" key="10">
    <source>
        <dbReference type="ARBA" id="ARBA00024874"/>
    </source>
</evidence>
<dbReference type="InterPro" id="IPR047057">
    <property type="entry name" value="MerR_fam"/>
</dbReference>
<keyword evidence="3" id="KW-0678">Repressor</keyword>
<proteinExistence type="predicted"/>
<dbReference type="InterPro" id="IPR009061">
    <property type="entry name" value="DNA-bd_dom_put_sf"/>
</dbReference>
<evidence type="ECO:0000256" key="5">
    <source>
        <dbReference type="ARBA" id="ARBA00022914"/>
    </source>
</evidence>
<keyword evidence="2" id="KW-0475">Mercuric resistance</keyword>
<feature type="coiled-coil region" evidence="11">
    <location>
        <begin position="83"/>
        <end position="113"/>
    </location>
</feature>
<keyword evidence="9" id="KW-0804">Transcription</keyword>
<evidence type="ECO:0000256" key="11">
    <source>
        <dbReference type="SAM" id="Coils"/>
    </source>
</evidence>
<dbReference type="OrthoDB" id="9791488at2"/>
<keyword evidence="8" id="KW-0010">Activator</keyword>
<dbReference type="PROSITE" id="PS50937">
    <property type="entry name" value="HTH_MERR_2"/>
    <property type="match status" value="1"/>
</dbReference>
<evidence type="ECO:0000256" key="4">
    <source>
        <dbReference type="ARBA" id="ARBA00022723"/>
    </source>
</evidence>
<dbReference type="Proteomes" id="UP000261905">
    <property type="component" value="Unassembled WGS sequence"/>
</dbReference>
<dbReference type="SMART" id="SM00422">
    <property type="entry name" value="HTH_MERR"/>
    <property type="match status" value="1"/>
</dbReference>
<accession>A0A371PMC2</accession>
<comment type="function">
    <text evidence="10">Mediates the mercuric-dependent induction of mercury resistance operon. In the absence of mercury MerR represses transcription by binding tightly to the mer operator region; when mercury is present the dimeric complex binds a single ion and becomes a potent transcriptional activator, while remaining bound to the mer site.</text>
</comment>
<dbReference type="SUPFAM" id="SSF46955">
    <property type="entry name" value="Putative DNA-binding domain"/>
    <property type="match status" value="1"/>
</dbReference>
<keyword evidence="14" id="KW-1185">Reference proteome</keyword>
<dbReference type="InterPro" id="IPR000551">
    <property type="entry name" value="MerR-type_HTH_dom"/>
</dbReference>
<reference evidence="13 14" key="1">
    <citation type="submission" date="2018-08" db="EMBL/GenBank/DDBJ databases">
        <title>Paenibacillus sp. M4BSY-1, whole genome shotgun sequence.</title>
        <authorList>
            <person name="Tuo L."/>
        </authorList>
    </citation>
    <scope>NUCLEOTIDE SEQUENCE [LARGE SCALE GENOMIC DNA]</scope>
    <source>
        <strain evidence="13 14">M4BSY-1</strain>
    </source>
</reference>
<dbReference type="EMBL" id="QUBQ01000001">
    <property type="protein sequence ID" value="REK76917.1"/>
    <property type="molecule type" value="Genomic_DNA"/>
</dbReference>
<name>A0A371PMC2_9BACL</name>
<dbReference type="Gene3D" id="1.10.1660.10">
    <property type="match status" value="1"/>
</dbReference>
<evidence type="ECO:0000256" key="9">
    <source>
        <dbReference type="ARBA" id="ARBA00023163"/>
    </source>
</evidence>
<dbReference type="PANTHER" id="PTHR30204">
    <property type="entry name" value="REDOX-CYCLING DRUG-SENSING TRANSCRIPTIONAL ACTIVATOR SOXR"/>
    <property type="match status" value="1"/>
</dbReference>
<dbReference type="CDD" id="cd04783">
    <property type="entry name" value="HTH_MerR1"/>
    <property type="match status" value="1"/>
</dbReference>
<protein>
    <recommendedName>
        <fullName evidence="1">Mercuric resistance operon regulatory protein</fullName>
    </recommendedName>
</protein>
<dbReference type="GO" id="GO:0046689">
    <property type="term" value="P:response to mercury ion"/>
    <property type="evidence" value="ECO:0007669"/>
    <property type="project" value="UniProtKB-KW"/>
</dbReference>
<feature type="domain" description="HTH merR-type" evidence="12">
    <location>
        <begin position="1"/>
        <end position="71"/>
    </location>
</feature>
<evidence type="ECO:0000256" key="8">
    <source>
        <dbReference type="ARBA" id="ARBA00023159"/>
    </source>
</evidence>
<keyword evidence="5" id="KW-0476">Mercury</keyword>